<protein>
    <recommendedName>
        <fullName evidence="10">1-deoxy-D-xylulose-5-phosphate synthase</fullName>
        <ecNumber evidence="10">2.2.1.7</ecNumber>
    </recommendedName>
    <alternativeName>
        <fullName evidence="10">1-deoxyxylulose-5-phosphate synthase</fullName>
        <shortName evidence="10">DXP synthase</shortName>
        <shortName evidence="10">DXPS</shortName>
    </alternativeName>
</protein>
<dbReference type="Pfam" id="PF02779">
    <property type="entry name" value="Transket_pyr"/>
    <property type="match status" value="1"/>
</dbReference>
<comment type="cofactor">
    <cofactor evidence="10">
        <name>Mg(2+)</name>
        <dbReference type="ChEBI" id="CHEBI:18420"/>
    </cofactor>
    <text evidence="10">Binds 1 Mg(2+) ion per subunit.</text>
</comment>
<dbReference type="AlphaFoldDB" id="A0A3P3WAG7"/>
<sequence>MSKNLLQNINSPTDLRQIPEQDLPQLARELRDFIIDIVSVKEGHLGASLGVVELTIALHYVFNTPEDLLVWDVGHQAYGHKILTGRKDNFDTNRQLGGISGFPKRSESEYDTFGVGHSSTAISASLGMAIASNLNGNLDKNHIAVVGDASIASGMAFEGLNHAGVTDANLLVILNDNAIGIDPSVGALKNYLTSVKEGKNPRQNNMIKSLNFDYSGPIDGHDIFAVIKELRRLKNTKGPKFLHLITTKGKGLEQAEKDQVKYHAPGKFDKLTGEIIFTSEENLPPKFQDVFGLTLLELAGKNEKIIGITPAMPSGSSLKFMMDAFPKRAFDVGIAEQHAVTLSAGMATQGMIVYCNIYSTFLQRAYDQLIHDVALQNLPVIFCLDRAGLVGEDGATHHGVFDLAYLRCIPNMIIYSPMNEIELRNILYTAQLGLNHPIAIRYPRGRGEIMDWKKPFEKIEIGKAKLLKKGSRIAILSNGFIGTNVIPALAEIKNPHDFAHYDFSFVKPLDENLLHEIFKTFENIITLENGTIKGGFGSSIIEFASTNGYLIPIKTLGIPDEFIEQGTVEELQKYSKIDPKSLKNTFESY</sequence>
<keyword evidence="9 10" id="KW-0414">Isoprene biosynthesis</keyword>
<dbReference type="CDD" id="cd02007">
    <property type="entry name" value="TPP_DXS"/>
    <property type="match status" value="1"/>
</dbReference>
<evidence type="ECO:0000256" key="1">
    <source>
        <dbReference type="ARBA" id="ARBA00004980"/>
    </source>
</evidence>
<evidence type="ECO:0000256" key="4">
    <source>
        <dbReference type="ARBA" id="ARBA00022679"/>
    </source>
</evidence>
<dbReference type="NCBIfam" id="NF003933">
    <property type="entry name" value="PRK05444.2-2"/>
    <property type="match status" value="1"/>
</dbReference>
<organism evidence="12 13">
    <name type="scientific">Flavobacterium macacae</name>
    <dbReference type="NCBI Taxonomy" id="2488993"/>
    <lineage>
        <taxon>Bacteria</taxon>
        <taxon>Pseudomonadati</taxon>
        <taxon>Bacteroidota</taxon>
        <taxon>Flavobacteriia</taxon>
        <taxon>Flavobacteriales</taxon>
        <taxon>Flavobacteriaceae</taxon>
        <taxon>Flavobacterium</taxon>
    </lineage>
</organism>
<evidence type="ECO:0000256" key="6">
    <source>
        <dbReference type="ARBA" id="ARBA00022842"/>
    </source>
</evidence>
<feature type="domain" description="Transketolase-like pyrimidine-binding" evidence="11">
    <location>
        <begin position="285"/>
        <end position="450"/>
    </location>
</feature>
<evidence type="ECO:0000256" key="9">
    <source>
        <dbReference type="ARBA" id="ARBA00023229"/>
    </source>
</evidence>
<feature type="binding site" evidence="10">
    <location>
        <begin position="149"/>
        <end position="150"/>
    </location>
    <ligand>
        <name>thiamine diphosphate</name>
        <dbReference type="ChEBI" id="CHEBI:58937"/>
    </ligand>
</feature>
<keyword evidence="6 10" id="KW-0460">Magnesium</keyword>
<evidence type="ECO:0000313" key="12">
    <source>
        <dbReference type="EMBL" id="RRJ91704.1"/>
    </source>
</evidence>
<comment type="caution">
    <text evidence="10">Lacks conserved residue(s) required for the propagation of feature annotation.</text>
</comment>
<keyword evidence="4 10" id="KW-0808">Transferase</keyword>
<keyword evidence="13" id="KW-1185">Reference proteome</keyword>
<dbReference type="Pfam" id="PF02780">
    <property type="entry name" value="Transketolase_C"/>
    <property type="match status" value="1"/>
</dbReference>
<dbReference type="RefSeq" id="WP_125012452.1">
    <property type="nucleotide sequence ID" value="NZ_RQVR01000007.1"/>
</dbReference>
<evidence type="ECO:0000256" key="2">
    <source>
        <dbReference type="ARBA" id="ARBA00011081"/>
    </source>
</evidence>
<feature type="binding site" evidence="10">
    <location>
        <position position="75"/>
    </location>
    <ligand>
        <name>thiamine diphosphate</name>
        <dbReference type="ChEBI" id="CHEBI:58937"/>
    </ligand>
</feature>
<evidence type="ECO:0000313" key="13">
    <source>
        <dbReference type="Proteomes" id="UP000271937"/>
    </source>
</evidence>
<keyword evidence="5 10" id="KW-0479">Metal-binding</keyword>
<dbReference type="FunFam" id="3.40.50.970:FF:000010">
    <property type="entry name" value="1-deoxy-D-xylulose-5-phosphate synthase"/>
    <property type="match status" value="1"/>
</dbReference>
<dbReference type="SUPFAM" id="SSF52518">
    <property type="entry name" value="Thiamin diphosphate-binding fold (THDP-binding)"/>
    <property type="match status" value="2"/>
</dbReference>
<dbReference type="EC" id="2.2.1.7" evidence="10"/>
<dbReference type="InterPro" id="IPR029061">
    <property type="entry name" value="THDP-binding"/>
</dbReference>
<feature type="binding site" evidence="10">
    <location>
        <begin position="116"/>
        <end position="118"/>
    </location>
    <ligand>
        <name>thiamine diphosphate</name>
        <dbReference type="ChEBI" id="CHEBI:58937"/>
    </ligand>
</feature>
<dbReference type="InterPro" id="IPR033248">
    <property type="entry name" value="Transketolase_C"/>
</dbReference>
<dbReference type="PANTHER" id="PTHR43322">
    <property type="entry name" value="1-D-DEOXYXYLULOSE 5-PHOSPHATE SYNTHASE-RELATED"/>
    <property type="match status" value="1"/>
</dbReference>
<dbReference type="InterPro" id="IPR005475">
    <property type="entry name" value="Transketolase-like_Pyr-bd"/>
</dbReference>
<dbReference type="SMART" id="SM00861">
    <property type="entry name" value="Transket_pyr"/>
    <property type="match status" value="1"/>
</dbReference>
<dbReference type="Gene3D" id="3.40.50.970">
    <property type="match status" value="2"/>
</dbReference>
<comment type="cofactor">
    <cofactor evidence="10">
        <name>thiamine diphosphate</name>
        <dbReference type="ChEBI" id="CHEBI:58937"/>
    </cofactor>
    <text evidence="10">Binds 1 thiamine pyrophosphate per subunit.</text>
</comment>
<comment type="caution">
    <text evidence="12">The sequence shown here is derived from an EMBL/GenBank/DDBJ whole genome shotgun (WGS) entry which is preliminary data.</text>
</comment>
<dbReference type="GO" id="GO:0000287">
    <property type="term" value="F:magnesium ion binding"/>
    <property type="evidence" value="ECO:0007669"/>
    <property type="project" value="UniProtKB-UniRule"/>
</dbReference>
<comment type="catalytic activity">
    <reaction evidence="10">
        <text>D-glyceraldehyde 3-phosphate + pyruvate + H(+) = 1-deoxy-D-xylulose 5-phosphate + CO2</text>
        <dbReference type="Rhea" id="RHEA:12605"/>
        <dbReference type="ChEBI" id="CHEBI:15361"/>
        <dbReference type="ChEBI" id="CHEBI:15378"/>
        <dbReference type="ChEBI" id="CHEBI:16526"/>
        <dbReference type="ChEBI" id="CHEBI:57792"/>
        <dbReference type="ChEBI" id="CHEBI:59776"/>
        <dbReference type="EC" id="2.2.1.7"/>
    </reaction>
</comment>
<comment type="similarity">
    <text evidence="2 10">Belongs to the transketolase family. DXPS subfamily.</text>
</comment>
<dbReference type="FunFam" id="3.40.50.970:FF:000005">
    <property type="entry name" value="1-deoxy-D-xylulose-5-phosphate synthase"/>
    <property type="match status" value="1"/>
</dbReference>
<dbReference type="UniPathway" id="UPA00064">
    <property type="reaction ID" value="UER00091"/>
</dbReference>
<dbReference type="CDD" id="cd07033">
    <property type="entry name" value="TPP_PYR_DXS_TK_like"/>
    <property type="match status" value="1"/>
</dbReference>
<feature type="binding site" evidence="10">
    <location>
        <position position="336"/>
    </location>
    <ligand>
        <name>thiamine diphosphate</name>
        <dbReference type="ChEBI" id="CHEBI:58937"/>
    </ligand>
</feature>
<dbReference type="GO" id="GO:0030976">
    <property type="term" value="F:thiamine pyrophosphate binding"/>
    <property type="evidence" value="ECO:0007669"/>
    <property type="project" value="UniProtKB-UniRule"/>
</dbReference>
<dbReference type="InterPro" id="IPR009014">
    <property type="entry name" value="Transketo_C/PFOR_II"/>
</dbReference>
<feature type="binding site" evidence="10">
    <location>
        <position position="177"/>
    </location>
    <ligand>
        <name>Mg(2+)</name>
        <dbReference type="ChEBI" id="CHEBI:18420"/>
    </ligand>
</feature>
<name>A0A3P3WAG7_9FLAO</name>
<dbReference type="Proteomes" id="UP000271937">
    <property type="component" value="Unassembled WGS sequence"/>
</dbReference>
<comment type="function">
    <text evidence="10">Catalyzes the acyloin condensation reaction between C atoms 2 and 3 of pyruvate and glyceraldehyde 3-phosphate to yield 1-deoxy-D-xylulose-5-phosphate (DXP).</text>
</comment>
<dbReference type="GO" id="GO:0016114">
    <property type="term" value="P:terpenoid biosynthetic process"/>
    <property type="evidence" value="ECO:0007669"/>
    <property type="project" value="UniProtKB-UniRule"/>
</dbReference>
<dbReference type="PANTHER" id="PTHR43322:SF5">
    <property type="entry name" value="1-DEOXY-D-XYLULOSE-5-PHOSPHATE SYNTHASE, CHLOROPLASTIC"/>
    <property type="match status" value="1"/>
</dbReference>
<dbReference type="OrthoDB" id="9803371at2"/>
<dbReference type="GO" id="GO:0019288">
    <property type="term" value="P:isopentenyl diphosphate biosynthetic process, methylerythritol 4-phosphate pathway"/>
    <property type="evidence" value="ECO:0007669"/>
    <property type="project" value="TreeGrafter"/>
</dbReference>
<dbReference type="EMBL" id="RQVR01000007">
    <property type="protein sequence ID" value="RRJ91704.1"/>
    <property type="molecule type" value="Genomic_DNA"/>
</dbReference>
<feature type="binding site" evidence="10">
    <location>
        <position position="177"/>
    </location>
    <ligand>
        <name>thiamine diphosphate</name>
        <dbReference type="ChEBI" id="CHEBI:58937"/>
    </ligand>
</feature>
<dbReference type="HAMAP" id="MF_00315">
    <property type="entry name" value="DXP_synth"/>
    <property type="match status" value="1"/>
</dbReference>
<dbReference type="InterPro" id="IPR005477">
    <property type="entry name" value="Dxylulose-5-P_synthase"/>
</dbReference>
<comment type="pathway">
    <text evidence="1 10">Metabolic intermediate biosynthesis; 1-deoxy-D-xylulose 5-phosphate biosynthesis; 1-deoxy-D-xylulose 5-phosphate from D-glyceraldehyde 3-phosphate and pyruvate: step 1/1.</text>
</comment>
<proteinExistence type="inferred from homology"/>
<evidence type="ECO:0000256" key="3">
    <source>
        <dbReference type="ARBA" id="ARBA00011738"/>
    </source>
</evidence>
<dbReference type="PROSITE" id="PS00802">
    <property type="entry name" value="TRANSKETOLASE_2"/>
    <property type="match status" value="1"/>
</dbReference>
<evidence type="ECO:0000256" key="10">
    <source>
        <dbReference type="HAMAP-Rule" id="MF_00315"/>
    </source>
</evidence>
<dbReference type="GO" id="GO:0005829">
    <property type="term" value="C:cytosol"/>
    <property type="evidence" value="ECO:0007669"/>
    <property type="project" value="TreeGrafter"/>
</dbReference>
<reference evidence="12 13" key="1">
    <citation type="submission" date="2018-11" db="EMBL/GenBank/DDBJ databases">
        <title>Flavobacterium sp. nov., YIM 102600 draft genome.</title>
        <authorList>
            <person name="Li G."/>
            <person name="Jiang Y."/>
        </authorList>
    </citation>
    <scope>NUCLEOTIDE SEQUENCE [LARGE SCALE GENOMIC DNA]</scope>
    <source>
        <strain evidence="12 13">YIM 102600</strain>
    </source>
</reference>
<dbReference type="Gene3D" id="3.40.50.920">
    <property type="match status" value="1"/>
</dbReference>
<gene>
    <name evidence="10" type="primary">dxs</name>
    <name evidence="12" type="ORF">EG849_07450</name>
</gene>
<evidence type="ECO:0000256" key="5">
    <source>
        <dbReference type="ARBA" id="ARBA00022723"/>
    </source>
</evidence>
<dbReference type="Pfam" id="PF13292">
    <property type="entry name" value="DXP_synthase_N"/>
    <property type="match status" value="2"/>
</dbReference>
<evidence type="ECO:0000256" key="8">
    <source>
        <dbReference type="ARBA" id="ARBA00023052"/>
    </source>
</evidence>
<accession>A0A3P3WAG7</accession>
<comment type="subunit">
    <text evidence="3 10">Homodimer.</text>
</comment>
<evidence type="ECO:0000256" key="7">
    <source>
        <dbReference type="ARBA" id="ARBA00022977"/>
    </source>
</evidence>
<evidence type="ECO:0000259" key="11">
    <source>
        <dbReference type="SMART" id="SM00861"/>
    </source>
</evidence>
<dbReference type="GO" id="GO:0008661">
    <property type="term" value="F:1-deoxy-D-xylulose-5-phosphate synthase activity"/>
    <property type="evidence" value="ECO:0007669"/>
    <property type="project" value="UniProtKB-UniRule"/>
</dbReference>
<dbReference type="SUPFAM" id="SSF52922">
    <property type="entry name" value="TK C-terminal domain-like"/>
    <property type="match status" value="1"/>
</dbReference>
<dbReference type="GO" id="GO:0009228">
    <property type="term" value="P:thiamine biosynthetic process"/>
    <property type="evidence" value="ECO:0007669"/>
    <property type="project" value="UniProtKB-UniRule"/>
</dbReference>
<feature type="binding site" evidence="10">
    <location>
        <position position="148"/>
    </location>
    <ligand>
        <name>Mg(2+)</name>
        <dbReference type="ChEBI" id="CHEBI:18420"/>
    </ligand>
</feature>
<dbReference type="InterPro" id="IPR020826">
    <property type="entry name" value="Transketolase_BS"/>
</dbReference>
<keyword evidence="8 10" id="KW-0786">Thiamine pyrophosphate</keyword>
<keyword evidence="7 10" id="KW-0784">Thiamine biosynthesis</keyword>